<sequence length="231" mass="23641">MTLWNTAGMTTHAGPSLLPHLWKSALVSGVLAIALGIAVVAWPDISIAVAAIFFGAYLLITGIQQVVFAFSLDVAAGGRVLLFISGAASLILAVLAFRHLYDAVLLMAIWIAIGFIFRGVATTISAISDPTLPGRAWNVFVGVISLIAGVVVLASPLTSMETLALAVGISLIVIGLFEVVAAIGIRRTTNALHHVGAHTGAHPVSPTTSAPVASDPVAPSPDAPPAKDTTS</sequence>
<feature type="transmembrane region" description="Helical" evidence="2">
    <location>
        <begin position="47"/>
        <end position="68"/>
    </location>
</feature>
<dbReference type="GO" id="GO:0005886">
    <property type="term" value="C:plasma membrane"/>
    <property type="evidence" value="ECO:0007669"/>
    <property type="project" value="TreeGrafter"/>
</dbReference>
<dbReference type="Pfam" id="PF03729">
    <property type="entry name" value="DUF308"/>
    <property type="match status" value="2"/>
</dbReference>
<feature type="transmembrane region" description="Helical" evidence="2">
    <location>
        <begin position="80"/>
        <end position="97"/>
    </location>
</feature>
<evidence type="ECO:0000256" key="2">
    <source>
        <dbReference type="SAM" id="Phobius"/>
    </source>
</evidence>
<gene>
    <name evidence="3" type="ORF">MARA_12340</name>
</gene>
<name>A0A7I7RUQ8_9MYCO</name>
<evidence type="ECO:0000313" key="4">
    <source>
        <dbReference type="Proteomes" id="UP000467428"/>
    </source>
</evidence>
<feature type="transmembrane region" description="Helical" evidence="2">
    <location>
        <begin position="163"/>
        <end position="185"/>
    </location>
</feature>
<keyword evidence="2" id="KW-0472">Membrane</keyword>
<keyword evidence="4" id="KW-1185">Reference proteome</keyword>
<proteinExistence type="predicted"/>
<evidence type="ECO:0000256" key="1">
    <source>
        <dbReference type="SAM" id="MobiDB-lite"/>
    </source>
</evidence>
<feature type="transmembrane region" description="Helical" evidence="2">
    <location>
        <begin position="136"/>
        <end position="157"/>
    </location>
</feature>
<accession>A0A7I7RUQ8</accession>
<geneLocation type="plasmid" evidence="4">
    <name>pjcm18538 dna</name>
</geneLocation>
<dbReference type="InterPro" id="IPR005325">
    <property type="entry name" value="DUF308_memb"/>
</dbReference>
<feature type="transmembrane region" description="Helical" evidence="2">
    <location>
        <begin position="21"/>
        <end position="41"/>
    </location>
</feature>
<dbReference type="InterPro" id="IPR052712">
    <property type="entry name" value="Acid_resist_chaperone_HdeD"/>
</dbReference>
<dbReference type="AlphaFoldDB" id="A0A7I7RUQ8"/>
<reference evidence="3 4" key="1">
    <citation type="journal article" date="2019" name="Emerg. Microbes Infect.">
        <title>Comprehensive subspecies identification of 175 nontuberculous mycobacteria species based on 7547 genomic profiles.</title>
        <authorList>
            <person name="Matsumoto Y."/>
            <person name="Kinjo T."/>
            <person name="Motooka D."/>
            <person name="Nabeya D."/>
            <person name="Jung N."/>
            <person name="Uechi K."/>
            <person name="Horii T."/>
            <person name="Iida T."/>
            <person name="Fujita J."/>
            <person name="Nakamura S."/>
        </authorList>
    </citation>
    <scope>NUCLEOTIDE SEQUENCE [LARGE SCALE GENOMIC DNA]</scope>
    <source>
        <strain evidence="3 4">JCM 18538</strain>
    </source>
</reference>
<dbReference type="EMBL" id="AP022593">
    <property type="protein sequence ID" value="BBY47766.1"/>
    <property type="molecule type" value="Genomic_DNA"/>
</dbReference>
<feature type="region of interest" description="Disordered" evidence="1">
    <location>
        <begin position="197"/>
        <end position="231"/>
    </location>
</feature>
<dbReference type="KEGG" id="marz:MARA_12340"/>
<dbReference type="PANTHER" id="PTHR34989:SF1">
    <property type="entry name" value="PROTEIN HDED"/>
    <property type="match status" value="1"/>
</dbReference>
<protein>
    <submittedName>
        <fullName evidence="3">Membrane protein</fullName>
    </submittedName>
</protein>
<feature type="transmembrane region" description="Helical" evidence="2">
    <location>
        <begin position="103"/>
        <end position="124"/>
    </location>
</feature>
<dbReference type="PANTHER" id="PTHR34989">
    <property type="entry name" value="PROTEIN HDED"/>
    <property type="match status" value="1"/>
</dbReference>
<keyword evidence="2" id="KW-0812">Transmembrane</keyword>
<evidence type="ECO:0000313" key="3">
    <source>
        <dbReference type="EMBL" id="BBY47766.1"/>
    </source>
</evidence>
<keyword evidence="2" id="KW-1133">Transmembrane helix</keyword>
<dbReference type="Proteomes" id="UP000467428">
    <property type="component" value="Chromosome"/>
</dbReference>
<organism evidence="3 4">
    <name type="scientific">Mycolicibacterium arabiense</name>
    <dbReference type="NCBI Taxonomy" id="1286181"/>
    <lineage>
        <taxon>Bacteria</taxon>
        <taxon>Bacillati</taxon>
        <taxon>Actinomycetota</taxon>
        <taxon>Actinomycetes</taxon>
        <taxon>Mycobacteriales</taxon>
        <taxon>Mycobacteriaceae</taxon>
        <taxon>Mycolicibacterium</taxon>
    </lineage>
</organism>